<dbReference type="OrthoDB" id="9800666at2"/>
<evidence type="ECO:0000313" key="3">
    <source>
        <dbReference type="EMBL" id="ENZ80290.1"/>
    </source>
</evidence>
<name>R0CVA7_CAUVI</name>
<reference evidence="3 4" key="1">
    <citation type="journal article" date="2013" name="Genome Announc.">
        <title>Draft Genome Sequence for Caulobacter sp. Strain OR37, a Bacterium Tolerant to Heavy Metals.</title>
        <authorList>
            <person name="Utturkar S.M."/>
            <person name="Bollmann A."/>
            <person name="Brzoska R.M."/>
            <person name="Klingeman D.M."/>
            <person name="Epstein S.E."/>
            <person name="Palumbo A.V."/>
            <person name="Brown S.D."/>
        </authorList>
    </citation>
    <scope>NUCLEOTIDE SEQUENCE [LARGE SCALE GENOMIC DNA]</scope>
    <source>
        <strain evidence="3 4">OR37</strain>
    </source>
</reference>
<dbReference type="EMBL" id="APMP01000035">
    <property type="protein sequence ID" value="ENZ80290.1"/>
    <property type="molecule type" value="Genomic_DNA"/>
</dbReference>
<feature type="signal peptide" evidence="2">
    <location>
        <begin position="1"/>
        <end position="26"/>
    </location>
</feature>
<comment type="caution">
    <text evidence="3">The sequence shown here is derived from an EMBL/GenBank/DDBJ whole genome shotgun (WGS) entry which is preliminary data.</text>
</comment>
<dbReference type="RefSeq" id="WP_004623584.1">
    <property type="nucleotide sequence ID" value="NZ_APMP01000035.1"/>
</dbReference>
<dbReference type="Proteomes" id="UP000013063">
    <property type="component" value="Unassembled WGS sequence"/>
</dbReference>
<evidence type="ECO:0000313" key="4">
    <source>
        <dbReference type="Proteomes" id="UP000013063"/>
    </source>
</evidence>
<feature type="chain" id="PRO_5004339801" evidence="2">
    <location>
        <begin position="27"/>
        <end position="107"/>
    </location>
</feature>
<keyword evidence="4" id="KW-1185">Reference proteome</keyword>
<gene>
    <name evidence="3" type="ORF">OR37_03787</name>
</gene>
<sequence precursor="true">MISSKTLGRFLTAAAAAALTTGVAHAQMADPAAQTQPPPQAPAASDAAVNTSGVVLLSSKSPDEQAMLKAGDPNVVSNAPVPDTVANRAKYGRPLSNGGRHTPPKGN</sequence>
<evidence type="ECO:0000256" key="1">
    <source>
        <dbReference type="SAM" id="MobiDB-lite"/>
    </source>
</evidence>
<organism evidence="3 4">
    <name type="scientific">Caulobacter vibrioides OR37</name>
    <dbReference type="NCBI Taxonomy" id="1292034"/>
    <lineage>
        <taxon>Bacteria</taxon>
        <taxon>Pseudomonadati</taxon>
        <taxon>Pseudomonadota</taxon>
        <taxon>Alphaproteobacteria</taxon>
        <taxon>Caulobacterales</taxon>
        <taxon>Caulobacteraceae</taxon>
        <taxon>Caulobacter</taxon>
    </lineage>
</organism>
<evidence type="ECO:0000256" key="2">
    <source>
        <dbReference type="SAM" id="SignalP"/>
    </source>
</evidence>
<proteinExistence type="predicted"/>
<dbReference type="PATRIC" id="fig|1292034.3.peg.3758"/>
<feature type="compositionally biased region" description="Low complexity" evidence="1">
    <location>
        <begin position="26"/>
        <end position="35"/>
    </location>
</feature>
<keyword evidence="2" id="KW-0732">Signal</keyword>
<feature type="region of interest" description="Disordered" evidence="1">
    <location>
        <begin position="26"/>
        <end position="107"/>
    </location>
</feature>
<dbReference type="AlphaFoldDB" id="R0CVA7"/>
<accession>R0CVA7</accession>
<protein>
    <submittedName>
        <fullName evidence="3">Uncharacterized protein</fullName>
    </submittedName>
</protein>